<organism evidence="1 2">
    <name type="scientific">Hemibagrus guttatus</name>
    <dbReference type="NCBI Taxonomy" id="175788"/>
    <lineage>
        <taxon>Eukaryota</taxon>
        <taxon>Metazoa</taxon>
        <taxon>Chordata</taxon>
        <taxon>Craniata</taxon>
        <taxon>Vertebrata</taxon>
        <taxon>Euteleostomi</taxon>
        <taxon>Actinopterygii</taxon>
        <taxon>Neopterygii</taxon>
        <taxon>Teleostei</taxon>
        <taxon>Ostariophysi</taxon>
        <taxon>Siluriformes</taxon>
        <taxon>Bagridae</taxon>
        <taxon>Hemibagrus</taxon>
    </lineage>
</organism>
<dbReference type="Proteomes" id="UP001274896">
    <property type="component" value="Unassembled WGS sequence"/>
</dbReference>
<name>A0AAE0UVY7_9TELE</name>
<accession>A0AAE0UVY7</accession>
<evidence type="ECO:0000313" key="1">
    <source>
        <dbReference type="EMBL" id="KAK3519995.1"/>
    </source>
</evidence>
<reference evidence="1" key="1">
    <citation type="submission" date="2023-06" db="EMBL/GenBank/DDBJ databases">
        <title>Male Hemibagrus guttatus genome.</title>
        <authorList>
            <person name="Bian C."/>
        </authorList>
    </citation>
    <scope>NUCLEOTIDE SEQUENCE</scope>
    <source>
        <strain evidence="1">Male_cb2023</strain>
        <tissue evidence="1">Muscle</tissue>
    </source>
</reference>
<dbReference type="EMBL" id="JAUCMX010000016">
    <property type="protein sequence ID" value="KAK3519995.1"/>
    <property type="molecule type" value="Genomic_DNA"/>
</dbReference>
<sequence>MAIYVYTPEQNLKTRENITKTGQTPNPAMLQTLLIWAVFSASLLPPSSQRCFKANESQCRDVDFTFLWWTGDRLRSAK</sequence>
<proteinExistence type="predicted"/>
<keyword evidence="2" id="KW-1185">Reference proteome</keyword>
<dbReference type="AlphaFoldDB" id="A0AAE0UVY7"/>
<evidence type="ECO:0000313" key="2">
    <source>
        <dbReference type="Proteomes" id="UP001274896"/>
    </source>
</evidence>
<gene>
    <name evidence="1" type="ORF">QTP70_010402</name>
</gene>
<comment type="caution">
    <text evidence="1">The sequence shown here is derived from an EMBL/GenBank/DDBJ whole genome shotgun (WGS) entry which is preliminary data.</text>
</comment>
<protein>
    <submittedName>
        <fullName evidence="1">Uncharacterized protein</fullName>
    </submittedName>
</protein>